<reference evidence="1" key="3">
    <citation type="submission" date="2025-09" db="UniProtKB">
        <authorList>
            <consortium name="Ensembl"/>
        </authorList>
    </citation>
    <scope>IDENTIFICATION</scope>
</reference>
<dbReference type="AlphaFoldDB" id="A0A8C9UZS4"/>
<dbReference type="InterPro" id="IPR050828">
    <property type="entry name" value="C-type_lectin/matrix_domain"/>
</dbReference>
<evidence type="ECO:0000313" key="2">
    <source>
        <dbReference type="Proteomes" id="UP000694397"/>
    </source>
</evidence>
<sequence length="94" mass="11180">RCVFKEYFQALIEGGPQNCKTLKTLPKLQLLTFIRRFFRPSLERVCKKCQQSWIFFQSKCYFFSNESRSWRDSQSHCQSAGAELLIDWCTRGAR</sequence>
<dbReference type="GeneTree" id="ENSGT01120000275758"/>
<keyword evidence="2" id="KW-1185">Reference proteome</keyword>
<dbReference type="InterPro" id="IPR016186">
    <property type="entry name" value="C-type_lectin-like/link_sf"/>
</dbReference>
<accession>A0A8C9UZS4</accession>
<dbReference type="PANTHER" id="PTHR45710:SF26">
    <property type="entry name" value="RH26557P"/>
    <property type="match status" value="1"/>
</dbReference>
<dbReference type="SUPFAM" id="SSF56436">
    <property type="entry name" value="C-type lectin-like"/>
    <property type="match status" value="1"/>
</dbReference>
<dbReference type="Gene3D" id="3.10.100.10">
    <property type="entry name" value="Mannose-Binding Protein A, subunit A"/>
    <property type="match status" value="1"/>
</dbReference>
<evidence type="ECO:0000313" key="1">
    <source>
        <dbReference type="Ensembl" id="ENSSFOP00015007268.2"/>
    </source>
</evidence>
<organism evidence="1 2">
    <name type="scientific">Scleropages formosus</name>
    <name type="common">Asian bonytongue</name>
    <name type="synonym">Osteoglossum formosum</name>
    <dbReference type="NCBI Taxonomy" id="113540"/>
    <lineage>
        <taxon>Eukaryota</taxon>
        <taxon>Metazoa</taxon>
        <taxon>Chordata</taxon>
        <taxon>Craniata</taxon>
        <taxon>Vertebrata</taxon>
        <taxon>Euteleostomi</taxon>
        <taxon>Actinopterygii</taxon>
        <taxon>Neopterygii</taxon>
        <taxon>Teleostei</taxon>
        <taxon>Osteoglossocephala</taxon>
        <taxon>Osteoglossomorpha</taxon>
        <taxon>Osteoglossiformes</taxon>
        <taxon>Osteoglossidae</taxon>
        <taxon>Scleropages</taxon>
    </lineage>
</organism>
<dbReference type="OrthoDB" id="6133475at2759"/>
<dbReference type="Proteomes" id="UP000694397">
    <property type="component" value="Chromosome 25"/>
</dbReference>
<reference evidence="1" key="2">
    <citation type="submission" date="2025-08" db="UniProtKB">
        <authorList>
            <consortium name="Ensembl"/>
        </authorList>
    </citation>
    <scope>IDENTIFICATION</scope>
</reference>
<name>A0A8C9UZS4_SCLFO</name>
<proteinExistence type="predicted"/>
<dbReference type="InterPro" id="IPR016187">
    <property type="entry name" value="CTDL_fold"/>
</dbReference>
<protein>
    <recommendedName>
        <fullName evidence="3">C-type lectin domain-containing protein</fullName>
    </recommendedName>
</protein>
<dbReference type="Ensembl" id="ENSSFOT00015007379.2">
    <property type="protein sequence ID" value="ENSSFOP00015007268.2"/>
    <property type="gene ID" value="ENSSFOG00015004807.2"/>
</dbReference>
<reference evidence="1 2" key="1">
    <citation type="submission" date="2019-04" db="EMBL/GenBank/DDBJ databases">
        <authorList>
            <consortium name="Wellcome Sanger Institute Data Sharing"/>
        </authorList>
    </citation>
    <scope>NUCLEOTIDE SEQUENCE [LARGE SCALE GENOMIC DNA]</scope>
</reference>
<dbReference type="PANTHER" id="PTHR45710">
    <property type="entry name" value="C-TYPE LECTIN DOMAIN-CONTAINING PROTEIN 180"/>
    <property type="match status" value="1"/>
</dbReference>
<evidence type="ECO:0008006" key="3">
    <source>
        <dbReference type="Google" id="ProtNLM"/>
    </source>
</evidence>